<name>A0ABX0W373_9RHOB</name>
<dbReference type="SUPFAM" id="SSF161098">
    <property type="entry name" value="MetI-like"/>
    <property type="match status" value="1"/>
</dbReference>
<proteinExistence type="inferred from homology"/>
<dbReference type="CDD" id="cd06261">
    <property type="entry name" value="TM_PBP2"/>
    <property type="match status" value="1"/>
</dbReference>
<keyword evidence="4 5" id="KW-0472">Membrane</keyword>
<dbReference type="InterPro" id="IPR000515">
    <property type="entry name" value="MetI-like"/>
</dbReference>
<comment type="similarity">
    <text evidence="5">Belongs to the binding-protein-dependent transport system permease family.</text>
</comment>
<sequence length="325" mass="35416">MNFLLKRLAFYLVAFLVAATFNFVIPRMLPGNPADIMLANANVAMGPAAREALMATFGFVDAPLHEQYFSYLKSIFTWDFGVSVKFFPVPVTDMLMQALPWTLFLTGAALLVSFSVGTLLGILAAWRRGTMIDVIASPTALALQSIPSVVVALCGLYFLGVSNKVFPTSYAFDPKLDPAWSFEFIASVAYHGFLPVLTLSMVLVGGYLVTMRNNMIGQLGEDYIYMGEAKGLSDARVRYTYAARNALLPSVTSLALSFGALFGGSLVTEVVFNYPGVGNLLYLGIVGRDFPLIQGQLLIMTLAMLIANFAVDLAYVFLDPRLKRA</sequence>
<dbReference type="InterPro" id="IPR035906">
    <property type="entry name" value="MetI-like_sf"/>
</dbReference>
<feature type="transmembrane region" description="Helical" evidence="5">
    <location>
        <begin position="292"/>
        <end position="318"/>
    </location>
</feature>
<comment type="subcellular location">
    <subcellularLocation>
        <location evidence="1 5">Cell membrane</location>
        <topology evidence="1 5">Multi-pass membrane protein</topology>
    </subcellularLocation>
</comment>
<keyword evidence="8" id="KW-1185">Reference proteome</keyword>
<keyword evidence="2 5" id="KW-0812">Transmembrane</keyword>
<dbReference type="PROSITE" id="PS50928">
    <property type="entry name" value="ABC_TM1"/>
    <property type="match status" value="1"/>
</dbReference>
<reference evidence="7 8" key="1">
    <citation type="submission" date="2018-05" db="EMBL/GenBank/DDBJ databases">
        <authorList>
            <person name="Zhang Y.-J."/>
        </authorList>
    </citation>
    <scope>NUCLEOTIDE SEQUENCE [LARGE SCALE GENOMIC DNA]</scope>
    <source>
        <strain evidence="7 8">CY04</strain>
    </source>
</reference>
<feature type="transmembrane region" description="Helical" evidence="5">
    <location>
        <begin position="246"/>
        <end position="272"/>
    </location>
</feature>
<evidence type="ECO:0000256" key="2">
    <source>
        <dbReference type="ARBA" id="ARBA00022692"/>
    </source>
</evidence>
<dbReference type="EMBL" id="QHLQ01000002">
    <property type="protein sequence ID" value="NIZ60014.1"/>
    <property type="molecule type" value="Genomic_DNA"/>
</dbReference>
<evidence type="ECO:0000256" key="5">
    <source>
        <dbReference type="RuleBase" id="RU363032"/>
    </source>
</evidence>
<evidence type="ECO:0000313" key="8">
    <source>
        <dbReference type="Proteomes" id="UP001429564"/>
    </source>
</evidence>
<feature type="transmembrane region" description="Helical" evidence="5">
    <location>
        <begin position="101"/>
        <end position="126"/>
    </location>
</feature>
<organism evidence="7 8">
    <name type="scientific">Parasedimentitalea denitrificans</name>
    <dbReference type="NCBI Taxonomy" id="2211118"/>
    <lineage>
        <taxon>Bacteria</taxon>
        <taxon>Pseudomonadati</taxon>
        <taxon>Pseudomonadota</taxon>
        <taxon>Alphaproteobacteria</taxon>
        <taxon>Rhodobacterales</taxon>
        <taxon>Paracoccaceae</taxon>
        <taxon>Parasedimentitalea</taxon>
    </lineage>
</organism>
<dbReference type="Pfam" id="PF00528">
    <property type="entry name" value="BPD_transp_1"/>
    <property type="match status" value="1"/>
</dbReference>
<evidence type="ECO:0000313" key="7">
    <source>
        <dbReference type="EMBL" id="NIZ60014.1"/>
    </source>
</evidence>
<evidence type="ECO:0000256" key="1">
    <source>
        <dbReference type="ARBA" id="ARBA00004651"/>
    </source>
</evidence>
<feature type="transmembrane region" description="Helical" evidence="5">
    <location>
        <begin position="179"/>
        <end position="209"/>
    </location>
</feature>
<evidence type="ECO:0000256" key="4">
    <source>
        <dbReference type="ARBA" id="ARBA00023136"/>
    </source>
</evidence>
<dbReference type="Proteomes" id="UP001429564">
    <property type="component" value="Unassembled WGS sequence"/>
</dbReference>
<dbReference type="PANTHER" id="PTHR43376:SF1">
    <property type="entry name" value="OLIGOPEPTIDE TRANSPORT SYSTEM PERMEASE PROTEIN"/>
    <property type="match status" value="1"/>
</dbReference>
<feature type="transmembrane region" description="Helical" evidence="5">
    <location>
        <begin position="138"/>
        <end position="159"/>
    </location>
</feature>
<feature type="domain" description="ABC transmembrane type-1" evidence="6">
    <location>
        <begin position="99"/>
        <end position="315"/>
    </location>
</feature>
<evidence type="ECO:0000259" key="6">
    <source>
        <dbReference type="PROSITE" id="PS50928"/>
    </source>
</evidence>
<keyword evidence="3 5" id="KW-1133">Transmembrane helix</keyword>
<keyword evidence="5" id="KW-0813">Transport</keyword>
<feature type="transmembrane region" description="Helical" evidence="5">
    <location>
        <begin position="9"/>
        <end position="29"/>
    </location>
</feature>
<dbReference type="PANTHER" id="PTHR43376">
    <property type="entry name" value="OLIGOPEPTIDE TRANSPORT SYSTEM PERMEASE PROTEIN"/>
    <property type="match status" value="1"/>
</dbReference>
<evidence type="ECO:0000256" key="3">
    <source>
        <dbReference type="ARBA" id="ARBA00022989"/>
    </source>
</evidence>
<protein>
    <submittedName>
        <fullName evidence="7">Peptide ABC transporter permease</fullName>
    </submittedName>
</protein>
<dbReference type="Gene3D" id="1.10.3720.10">
    <property type="entry name" value="MetI-like"/>
    <property type="match status" value="1"/>
</dbReference>
<gene>
    <name evidence="7" type="ORF">DL239_03375</name>
</gene>
<accession>A0ABX0W373</accession>
<dbReference type="RefSeq" id="WP_167682298.1">
    <property type="nucleotide sequence ID" value="NZ_QHLQ01000002.1"/>
</dbReference>
<comment type="caution">
    <text evidence="7">The sequence shown here is derived from an EMBL/GenBank/DDBJ whole genome shotgun (WGS) entry which is preliminary data.</text>
</comment>